<gene>
    <name evidence="1" type="ORF">E2C01_038508</name>
</gene>
<comment type="caution">
    <text evidence="1">The sequence shown here is derived from an EMBL/GenBank/DDBJ whole genome shotgun (WGS) entry which is preliminary data.</text>
</comment>
<organism evidence="1 2">
    <name type="scientific">Portunus trituberculatus</name>
    <name type="common">Swimming crab</name>
    <name type="synonym">Neptunus trituberculatus</name>
    <dbReference type="NCBI Taxonomy" id="210409"/>
    <lineage>
        <taxon>Eukaryota</taxon>
        <taxon>Metazoa</taxon>
        <taxon>Ecdysozoa</taxon>
        <taxon>Arthropoda</taxon>
        <taxon>Crustacea</taxon>
        <taxon>Multicrustacea</taxon>
        <taxon>Malacostraca</taxon>
        <taxon>Eumalacostraca</taxon>
        <taxon>Eucarida</taxon>
        <taxon>Decapoda</taxon>
        <taxon>Pleocyemata</taxon>
        <taxon>Brachyura</taxon>
        <taxon>Eubrachyura</taxon>
        <taxon>Portunoidea</taxon>
        <taxon>Portunidae</taxon>
        <taxon>Portuninae</taxon>
        <taxon>Portunus</taxon>
    </lineage>
</organism>
<proteinExistence type="predicted"/>
<protein>
    <submittedName>
        <fullName evidence="1">Uncharacterized protein</fullName>
    </submittedName>
</protein>
<evidence type="ECO:0000313" key="1">
    <source>
        <dbReference type="EMBL" id="MPC44828.1"/>
    </source>
</evidence>
<reference evidence="1 2" key="1">
    <citation type="submission" date="2019-05" db="EMBL/GenBank/DDBJ databases">
        <title>Another draft genome of Portunus trituberculatus and its Hox gene families provides insights of decapod evolution.</title>
        <authorList>
            <person name="Jeong J.-H."/>
            <person name="Song I."/>
            <person name="Kim S."/>
            <person name="Choi T."/>
            <person name="Kim D."/>
            <person name="Ryu S."/>
            <person name="Kim W."/>
        </authorList>
    </citation>
    <scope>NUCLEOTIDE SEQUENCE [LARGE SCALE GENOMIC DNA]</scope>
    <source>
        <tissue evidence="1">Muscle</tissue>
    </source>
</reference>
<sequence>MNNGYVVMVDIMNTRFGRKVRDLAELYELPGFTCSYPDKEDSITHMNHNAESVNIICDLDVAASLISECLYECVQSSKGVIPTGGGGETDARLGKWEKLLSDADDARVWRAISWKGDLETSTPDNENRPSDDEFKFHLERVLNPDPLPPLVRATADVTIPILDDPISPTEVDCQIRKLKVNKACEPDGLFPGVLTMLFPAPMSGFDDTKESPAAIHNKLVRQEHHLFAAVLHALLSISTMYQRRR</sequence>
<dbReference type="Proteomes" id="UP000324222">
    <property type="component" value="Unassembled WGS sequence"/>
</dbReference>
<name>A0A5B7FIQ4_PORTR</name>
<keyword evidence="2" id="KW-1185">Reference proteome</keyword>
<dbReference type="EMBL" id="VSRR010006456">
    <property type="protein sequence ID" value="MPC44828.1"/>
    <property type="molecule type" value="Genomic_DNA"/>
</dbReference>
<accession>A0A5B7FIQ4</accession>
<dbReference type="AlphaFoldDB" id="A0A5B7FIQ4"/>
<evidence type="ECO:0000313" key="2">
    <source>
        <dbReference type="Proteomes" id="UP000324222"/>
    </source>
</evidence>
<dbReference type="OrthoDB" id="1421278at2759"/>